<proteinExistence type="inferred from homology"/>
<evidence type="ECO:0000256" key="4">
    <source>
        <dbReference type="HAMAP-Rule" id="MF_03009"/>
    </source>
</evidence>
<keyword evidence="1 4" id="KW-0963">Cytoplasm</keyword>
<feature type="compositionally biased region" description="Acidic residues" evidence="5">
    <location>
        <begin position="24"/>
        <end position="44"/>
    </location>
</feature>
<keyword evidence="7" id="KW-1185">Reference proteome</keyword>
<keyword evidence="2 4" id="KW-0396">Initiation factor</keyword>
<sequence length="259" mass="29876">MDDEWDKDNFDPEPKIPAVVDRWEGEDEDDDVKESWEDEEDEEKEEKKDVEKQDDDVATKAVQVKKSKKSLSEKIEEKERLAKAELEQKLNAKKDQVLDHDDDDEDENDEEKELTPEEKYALKVQQQKLQEEADLRVAMETFGVKEVSGTGLEGTPSTQEEFNDYQSLLIAKIDSLSKSAHFPNFGEEIVRNICLQLPLVSLKKVKSSVEVISQEKLKLEKGDKKKKGKGKAQLRLEGNVNLLNEYSAYKDLEDYDDFM</sequence>
<dbReference type="InterPro" id="IPR013906">
    <property type="entry name" value="eIF3j"/>
</dbReference>
<evidence type="ECO:0000256" key="5">
    <source>
        <dbReference type="SAM" id="MobiDB-lite"/>
    </source>
</evidence>
<dbReference type="Pfam" id="PF08597">
    <property type="entry name" value="eIF3_subunit"/>
    <property type="match status" value="1"/>
</dbReference>
<evidence type="ECO:0000256" key="3">
    <source>
        <dbReference type="ARBA" id="ARBA00022917"/>
    </source>
</evidence>
<reference evidence="6" key="1">
    <citation type="submission" date="2013-04" db="EMBL/GenBank/DDBJ databases">
        <authorList>
            <person name="Qu J."/>
            <person name="Murali S.C."/>
            <person name="Bandaranaike D."/>
            <person name="Bellair M."/>
            <person name="Blankenburg K."/>
            <person name="Chao H."/>
            <person name="Dinh H."/>
            <person name="Doddapaneni H."/>
            <person name="Downs B."/>
            <person name="Dugan-Rocha S."/>
            <person name="Elkadiri S."/>
            <person name="Gnanaolivu R.D."/>
            <person name="Hernandez B."/>
            <person name="Javaid M."/>
            <person name="Jayaseelan J.C."/>
            <person name="Lee S."/>
            <person name="Li M."/>
            <person name="Ming W."/>
            <person name="Munidasa M."/>
            <person name="Muniz J."/>
            <person name="Nguyen L."/>
            <person name="Ongeri F."/>
            <person name="Osuji N."/>
            <person name="Pu L.-L."/>
            <person name="Puazo M."/>
            <person name="Qu C."/>
            <person name="Quiroz J."/>
            <person name="Raj R."/>
            <person name="Weissenberger G."/>
            <person name="Xin Y."/>
            <person name="Zou X."/>
            <person name="Han Y."/>
            <person name="Richards S."/>
            <person name="Worley K."/>
            <person name="Muzny D."/>
            <person name="Gibbs R."/>
        </authorList>
    </citation>
    <scope>NUCLEOTIDE SEQUENCE</scope>
    <source>
        <strain evidence="6">Sampled in the wild</strain>
    </source>
</reference>
<dbReference type="Gene3D" id="1.10.246.60">
    <property type="entry name" value="Eukaryotic translation initiation factor 3 like domains"/>
    <property type="match status" value="1"/>
</dbReference>
<dbReference type="EMBL" id="KZ308838">
    <property type="protein sequence ID" value="KAG8234687.1"/>
    <property type="molecule type" value="Genomic_DNA"/>
</dbReference>
<protein>
    <recommendedName>
        <fullName evidence="4">Eukaryotic translation initiation factor 3 subunit J</fullName>
        <shortName evidence="4">eIF3j</shortName>
    </recommendedName>
</protein>
<dbReference type="PANTHER" id="PTHR21681">
    <property type="entry name" value="EUKARYOTIC TRANSLATION INITIATION FACTOR 3 SUBUNIT J"/>
    <property type="match status" value="1"/>
</dbReference>
<dbReference type="InterPro" id="IPR023194">
    <property type="entry name" value="eIF3-like_dom_sf"/>
</dbReference>
<name>A0A8K0KHL5_LADFU</name>
<evidence type="ECO:0000313" key="7">
    <source>
        <dbReference type="Proteomes" id="UP000792457"/>
    </source>
</evidence>
<dbReference type="PANTHER" id="PTHR21681:SF0">
    <property type="entry name" value="EUKARYOTIC TRANSLATION INITIATION FACTOR 3 SUBUNIT J"/>
    <property type="match status" value="1"/>
</dbReference>
<comment type="subcellular location">
    <subcellularLocation>
        <location evidence="4">Cytoplasm</location>
    </subcellularLocation>
</comment>
<dbReference type="OrthoDB" id="20381at2759"/>
<dbReference type="GO" id="GO:0016282">
    <property type="term" value="C:eukaryotic 43S preinitiation complex"/>
    <property type="evidence" value="ECO:0007669"/>
    <property type="project" value="UniProtKB-UniRule"/>
</dbReference>
<dbReference type="GO" id="GO:0033290">
    <property type="term" value="C:eukaryotic 48S preinitiation complex"/>
    <property type="evidence" value="ECO:0007669"/>
    <property type="project" value="UniProtKB-UniRule"/>
</dbReference>
<evidence type="ECO:0000256" key="2">
    <source>
        <dbReference type="ARBA" id="ARBA00022540"/>
    </source>
</evidence>
<organism evidence="6 7">
    <name type="scientific">Ladona fulva</name>
    <name type="common">Scarce chaser dragonfly</name>
    <name type="synonym">Libellula fulva</name>
    <dbReference type="NCBI Taxonomy" id="123851"/>
    <lineage>
        <taxon>Eukaryota</taxon>
        <taxon>Metazoa</taxon>
        <taxon>Ecdysozoa</taxon>
        <taxon>Arthropoda</taxon>
        <taxon>Hexapoda</taxon>
        <taxon>Insecta</taxon>
        <taxon>Pterygota</taxon>
        <taxon>Palaeoptera</taxon>
        <taxon>Odonata</taxon>
        <taxon>Epiprocta</taxon>
        <taxon>Anisoptera</taxon>
        <taxon>Libelluloidea</taxon>
        <taxon>Libellulidae</taxon>
        <taxon>Ladona</taxon>
    </lineage>
</organism>
<evidence type="ECO:0000256" key="1">
    <source>
        <dbReference type="ARBA" id="ARBA00022490"/>
    </source>
</evidence>
<evidence type="ECO:0000313" key="6">
    <source>
        <dbReference type="EMBL" id="KAG8234687.1"/>
    </source>
</evidence>
<comment type="function">
    <text evidence="4">Component of the eukaryotic translation initiation factor 3 (eIF-3) complex, which is involved in protein synthesis of a specialized repertoire of mRNAs and, together with other initiation factors, stimulates binding of mRNA and methionyl-tRNAi to the 40S ribosome. The eIF-3 complex specifically targets and initiates translation of a subset of mRNAs involved in cell proliferation.</text>
</comment>
<dbReference type="HAMAP" id="MF_03009">
    <property type="entry name" value="eIF3j"/>
    <property type="match status" value="1"/>
</dbReference>
<gene>
    <name evidence="6" type="ORF">J437_LFUL015341</name>
</gene>
<keyword evidence="3 4" id="KW-0648">Protein biosynthesis</keyword>
<accession>A0A8K0KHL5</accession>
<dbReference type="GO" id="GO:0001732">
    <property type="term" value="P:formation of cytoplasmic translation initiation complex"/>
    <property type="evidence" value="ECO:0007669"/>
    <property type="project" value="UniProtKB-UniRule"/>
</dbReference>
<feature type="compositionally biased region" description="Basic and acidic residues" evidence="5">
    <location>
        <begin position="45"/>
        <end position="58"/>
    </location>
</feature>
<feature type="compositionally biased region" description="Acidic residues" evidence="5">
    <location>
        <begin position="100"/>
        <end position="112"/>
    </location>
</feature>
<dbReference type="GO" id="GO:0003743">
    <property type="term" value="F:translation initiation factor activity"/>
    <property type="evidence" value="ECO:0007669"/>
    <property type="project" value="UniProtKB-UniRule"/>
</dbReference>
<reference evidence="6" key="2">
    <citation type="submission" date="2017-10" db="EMBL/GenBank/DDBJ databases">
        <title>Ladona fulva Genome sequencing and assembly.</title>
        <authorList>
            <person name="Murali S."/>
            <person name="Richards S."/>
            <person name="Bandaranaike D."/>
            <person name="Bellair M."/>
            <person name="Blankenburg K."/>
            <person name="Chao H."/>
            <person name="Dinh H."/>
            <person name="Doddapaneni H."/>
            <person name="Dugan-Rocha S."/>
            <person name="Elkadiri S."/>
            <person name="Gnanaolivu R."/>
            <person name="Hernandez B."/>
            <person name="Skinner E."/>
            <person name="Javaid M."/>
            <person name="Lee S."/>
            <person name="Li M."/>
            <person name="Ming W."/>
            <person name="Munidasa M."/>
            <person name="Muniz J."/>
            <person name="Nguyen L."/>
            <person name="Hughes D."/>
            <person name="Osuji N."/>
            <person name="Pu L.-L."/>
            <person name="Puazo M."/>
            <person name="Qu C."/>
            <person name="Quiroz J."/>
            <person name="Raj R."/>
            <person name="Weissenberger G."/>
            <person name="Xin Y."/>
            <person name="Zou X."/>
            <person name="Han Y."/>
            <person name="Worley K."/>
            <person name="Muzny D."/>
            <person name="Gibbs R."/>
        </authorList>
    </citation>
    <scope>NUCLEOTIDE SEQUENCE</scope>
    <source>
        <strain evidence="6">Sampled in the wild</strain>
    </source>
</reference>
<comment type="subunit">
    <text evidence="4">Component of the eukaryotic translation initiation factor 3 (eIF-3) complex.</text>
</comment>
<dbReference type="AlphaFoldDB" id="A0A8K0KHL5"/>
<feature type="compositionally biased region" description="Basic and acidic residues" evidence="5">
    <location>
        <begin position="70"/>
        <end position="99"/>
    </location>
</feature>
<feature type="region of interest" description="Disordered" evidence="5">
    <location>
        <begin position="1"/>
        <end position="119"/>
    </location>
</feature>
<dbReference type="GO" id="GO:0005852">
    <property type="term" value="C:eukaryotic translation initiation factor 3 complex"/>
    <property type="evidence" value="ECO:0007669"/>
    <property type="project" value="UniProtKB-UniRule"/>
</dbReference>
<comment type="caution">
    <text evidence="6">The sequence shown here is derived from an EMBL/GenBank/DDBJ whole genome shotgun (WGS) entry which is preliminary data.</text>
</comment>
<dbReference type="Proteomes" id="UP000792457">
    <property type="component" value="Unassembled WGS sequence"/>
</dbReference>
<comment type="similarity">
    <text evidence="4">Belongs to the eIF-3 subunit J family.</text>
</comment>